<organism evidence="2 3">
    <name type="scientific">Corynebacterium guangdongense</name>
    <dbReference type="NCBI Taxonomy" id="1783348"/>
    <lineage>
        <taxon>Bacteria</taxon>
        <taxon>Bacillati</taxon>
        <taxon>Actinomycetota</taxon>
        <taxon>Actinomycetes</taxon>
        <taxon>Mycobacteriales</taxon>
        <taxon>Corynebacteriaceae</taxon>
        <taxon>Corynebacterium</taxon>
    </lineage>
</organism>
<dbReference type="RefSeq" id="WP_290194931.1">
    <property type="nucleotide sequence ID" value="NZ_CP047654.1"/>
</dbReference>
<keyword evidence="3" id="KW-1185">Reference proteome</keyword>
<dbReference type="Proteomes" id="UP001180840">
    <property type="component" value="Unassembled WGS sequence"/>
</dbReference>
<evidence type="ECO:0000313" key="2">
    <source>
        <dbReference type="EMBL" id="MDR7329814.1"/>
    </source>
</evidence>
<evidence type="ECO:0000256" key="1">
    <source>
        <dbReference type="SAM" id="MobiDB-lite"/>
    </source>
</evidence>
<feature type="region of interest" description="Disordered" evidence="1">
    <location>
        <begin position="48"/>
        <end position="72"/>
    </location>
</feature>
<evidence type="ECO:0008006" key="4">
    <source>
        <dbReference type="Google" id="ProtNLM"/>
    </source>
</evidence>
<proteinExistence type="predicted"/>
<feature type="compositionally biased region" description="Basic and acidic residues" evidence="1">
    <location>
        <begin position="48"/>
        <end position="58"/>
    </location>
</feature>
<reference evidence="2" key="1">
    <citation type="submission" date="2023-07" db="EMBL/GenBank/DDBJ databases">
        <title>Sequencing the genomes of 1000 actinobacteria strains.</title>
        <authorList>
            <person name="Klenk H.-P."/>
        </authorList>
    </citation>
    <scope>NUCLEOTIDE SEQUENCE</scope>
    <source>
        <strain evidence="2">DSM 107476</strain>
    </source>
</reference>
<dbReference type="EMBL" id="JAVDXZ010000001">
    <property type="protein sequence ID" value="MDR7329814.1"/>
    <property type="molecule type" value="Genomic_DNA"/>
</dbReference>
<gene>
    <name evidence="2" type="ORF">J2S39_001490</name>
</gene>
<sequence>MSDEKWYYNLATGEVRQGKVDSWSDRMGPYDTRQEAASALEIARARTEAADAAERAEAEAEDNWGEPASWEK</sequence>
<evidence type="ECO:0000313" key="3">
    <source>
        <dbReference type="Proteomes" id="UP001180840"/>
    </source>
</evidence>
<comment type="caution">
    <text evidence="2">The sequence shown here is derived from an EMBL/GenBank/DDBJ whole genome shotgun (WGS) entry which is preliminary data.</text>
</comment>
<accession>A0ABU1ZY07</accession>
<protein>
    <recommendedName>
        <fullName evidence="4">SPOR domain-containing protein</fullName>
    </recommendedName>
</protein>
<name>A0ABU1ZY07_9CORY</name>